<reference evidence="1 2" key="1">
    <citation type="journal article" date="2018" name="Evol. Lett.">
        <title>Horizontal gene cluster transfer increased hallucinogenic mushroom diversity.</title>
        <authorList>
            <person name="Reynolds H.T."/>
            <person name="Vijayakumar V."/>
            <person name="Gluck-Thaler E."/>
            <person name="Korotkin H.B."/>
            <person name="Matheny P.B."/>
            <person name="Slot J.C."/>
        </authorList>
    </citation>
    <scope>NUCLEOTIDE SEQUENCE [LARGE SCALE GENOMIC DNA]</scope>
    <source>
        <strain evidence="1 2">2629</strain>
    </source>
</reference>
<comment type="caution">
    <text evidence="1">The sequence shown here is derived from an EMBL/GenBank/DDBJ whole genome shotgun (WGS) entry which is preliminary data.</text>
</comment>
<evidence type="ECO:0000313" key="1">
    <source>
        <dbReference type="EMBL" id="PPR05079.1"/>
    </source>
</evidence>
<organism evidence="1 2">
    <name type="scientific">Panaeolus cyanescens</name>
    <dbReference type="NCBI Taxonomy" id="181874"/>
    <lineage>
        <taxon>Eukaryota</taxon>
        <taxon>Fungi</taxon>
        <taxon>Dikarya</taxon>
        <taxon>Basidiomycota</taxon>
        <taxon>Agaricomycotina</taxon>
        <taxon>Agaricomycetes</taxon>
        <taxon>Agaricomycetidae</taxon>
        <taxon>Agaricales</taxon>
        <taxon>Agaricineae</taxon>
        <taxon>Galeropsidaceae</taxon>
        <taxon>Panaeolus</taxon>
    </lineage>
</organism>
<accession>A0A409YQ10</accession>
<name>A0A409YQ10_9AGAR</name>
<dbReference type="EMBL" id="NHTK01000852">
    <property type="protein sequence ID" value="PPR05079.1"/>
    <property type="molecule type" value="Genomic_DNA"/>
</dbReference>
<protein>
    <submittedName>
        <fullName evidence="1">Uncharacterized protein</fullName>
    </submittedName>
</protein>
<dbReference type="Proteomes" id="UP000284842">
    <property type="component" value="Unassembled WGS sequence"/>
</dbReference>
<dbReference type="AlphaFoldDB" id="A0A409YQ10"/>
<evidence type="ECO:0000313" key="2">
    <source>
        <dbReference type="Proteomes" id="UP000284842"/>
    </source>
</evidence>
<dbReference type="InParanoid" id="A0A409YQ10"/>
<proteinExistence type="predicted"/>
<gene>
    <name evidence="1" type="ORF">CVT24_010265</name>
</gene>
<keyword evidence="2" id="KW-1185">Reference proteome</keyword>
<sequence>MSQTSATSSGQRVIDDTTPLLSIVDMDATCMVKDSSRTSVNDAVFFYVLAYPELSYYKNYVVREIRWYKDTKGIQHEFIVIVAEVKNTPEGVPMNKPVYFRMDRGFLFSDIEHFRDLSVVEIAGDPDLPKSHPAAYRTMRSRVHDEWKAGRPIFSCIWTPTEEYTIHRLPDRDPFYWPKSKSVLLYTLIFGSNHETSPSSPRPPNPQSEESSLSSSLPYLRDILIAMRSVVCSARGYNVVYWQCYYMAWAFVRLMERHYASSVTAVKGEHYDGRASRFVMHTFSLFGPREEGIGPLLPPGADTEGDWELYSLFCTDLNEFDQEAAQQTPEIRALRAERAQAVVNLKRMALKDELETAWKAHRGRRRL</sequence>